<dbReference type="GO" id="GO:0015562">
    <property type="term" value="F:efflux transmembrane transporter activity"/>
    <property type="evidence" value="ECO:0007669"/>
    <property type="project" value="InterPro"/>
</dbReference>
<protein>
    <submittedName>
        <fullName evidence="10">Adhesin transport system outer membrane protein</fullName>
    </submittedName>
</protein>
<dbReference type="PANTHER" id="PTHR30026:SF22">
    <property type="entry name" value="OUTER MEMBRANE EFFLUX PROTEIN"/>
    <property type="match status" value="1"/>
</dbReference>
<evidence type="ECO:0000256" key="9">
    <source>
        <dbReference type="SAM" id="SignalP"/>
    </source>
</evidence>
<evidence type="ECO:0000256" key="6">
    <source>
        <dbReference type="ARBA" id="ARBA00023136"/>
    </source>
</evidence>
<keyword evidence="9" id="KW-0732">Signal</keyword>
<dbReference type="GO" id="GO:1990281">
    <property type="term" value="C:efflux pump complex"/>
    <property type="evidence" value="ECO:0007669"/>
    <property type="project" value="TreeGrafter"/>
</dbReference>
<evidence type="ECO:0000256" key="2">
    <source>
        <dbReference type="ARBA" id="ARBA00007613"/>
    </source>
</evidence>
<evidence type="ECO:0000313" key="11">
    <source>
        <dbReference type="Proteomes" id="UP000248395"/>
    </source>
</evidence>
<evidence type="ECO:0000256" key="3">
    <source>
        <dbReference type="ARBA" id="ARBA00022448"/>
    </source>
</evidence>
<dbReference type="InterPro" id="IPR003423">
    <property type="entry name" value="OMP_efflux"/>
</dbReference>
<keyword evidence="11" id="KW-1185">Reference proteome</keyword>
<dbReference type="Gene3D" id="1.20.1600.10">
    <property type="entry name" value="Outer membrane efflux proteins (OEP)"/>
    <property type="match status" value="1"/>
</dbReference>
<keyword evidence="7" id="KW-0998">Cell outer membrane</keyword>
<dbReference type="Proteomes" id="UP000248395">
    <property type="component" value="Unassembled WGS sequence"/>
</dbReference>
<accession>A0A318ITA6</accession>
<feature type="region of interest" description="Disordered" evidence="8">
    <location>
        <begin position="487"/>
        <end position="512"/>
    </location>
</feature>
<dbReference type="InterPro" id="IPR051906">
    <property type="entry name" value="TolC-like"/>
</dbReference>
<dbReference type="Pfam" id="PF02321">
    <property type="entry name" value="OEP"/>
    <property type="match status" value="2"/>
</dbReference>
<dbReference type="InterPro" id="IPR010130">
    <property type="entry name" value="T1SS_OMP_TolC"/>
</dbReference>
<evidence type="ECO:0000256" key="8">
    <source>
        <dbReference type="SAM" id="MobiDB-lite"/>
    </source>
</evidence>
<name>A0A318ITA6_9NEIS</name>
<dbReference type="AlphaFoldDB" id="A0A318ITA6"/>
<gene>
    <name evidence="10" type="ORF">DFR38_1354</name>
</gene>
<keyword evidence="6" id="KW-0472">Membrane</keyword>
<keyword evidence="3" id="KW-0813">Transport</keyword>
<dbReference type="EMBL" id="QJKC01000035">
    <property type="protein sequence ID" value="PXX38605.1"/>
    <property type="molecule type" value="Genomic_DNA"/>
</dbReference>
<dbReference type="GO" id="GO:0009279">
    <property type="term" value="C:cell outer membrane"/>
    <property type="evidence" value="ECO:0007669"/>
    <property type="project" value="UniProtKB-SubCell"/>
</dbReference>
<evidence type="ECO:0000256" key="5">
    <source>
        <dbReference type="ARBA" id="ARBA00022692"/>
    </source>
</evidence>
<feature type="compositionally biased region" description="Low complexity" evidence="8">
    <location>
        <begin position="487"/>
        <end position="498"/>
    </location>
</feature>
<feature type="signal peptide" evidence="9">
    <location>
        <begin position="1"/>
        <end position="29"/>
    </location>
</feature>
<evidence type="ECO:0000256" key="4">
    <source>
        <dbReference type="ARBA" id="ARBA00022452"/>
    </source>
</evidence>
<evidence type="ECO:0000313" key="10">
    <source>
        <dbReference type="EMBL" id="PXX38605.1"/>
    </source>
</evidence>
<keyword evidence="5" id="KW-0812">Transmembrane</keyword>
<evidence type="ECO:0000256" key="1">
    <source>
        <dbReference type="ARBA" id="ARBA00004442"/>
    </source>
</evidence>
<dbReference type="NCBIfam" id="TIGR01844">
    <property type="entry name" value="type_I_sec_TolC"/>
    <property type="match status" value="1"/>
</dbReference>
<dbReference type="SUPFAM" id="SSF56954">
    <property type="entry name" value="Outer membrane efflux proteins (OEP)"/>
    <property type="match status" value="1"/>
</dbReference>
<comment type="subcellular location">
    <subcellularLocation>
        <location evidence="1">Cell outer membrane</location>
    </subcellularLocation>
</comment>
<evidence type="ECO:0000256" key="7">
    <source>
        <dbReference type="ARBA" id="ARBA00023237"/>
    </source>
</evidence>
<organism evidence="10 11">
    <name type="scientific">Aquitalea magnusonii</name>
    <dbReference type="NCBI Taxonomy" id="332411"/>
    <lineage>
        <taxon>Bacteria</taxon>
        <taxon>Pseudomonadati</taxon>
        <taxon>Pseudomonadota</taxon>
        <taxon>Betaproteobacteria</taxon>
        <taxon>Neisseriales</taxon>
        <taxon>Chromobacteriaceae</taxon>
        <taxon>Aquitalea</taxon>
    </lineage>
</organism>
<dbReference type="PANTHER" id="PTHR30026">
    <property type="entry name" value="OUTER MEMBRANE PROTEIN TOLC"/>
    <property type="match status" value="1"/>
</dbReference>
<comment type="caution">
    <text evidence="10">The sequence shown here is derived from an EMBL/GenBank/DDBJ whole genome shotgun (WGS) entry which is preliminary data.</text>
</comment>
<keyword evidence="4" id="KW-1134">Transmembrane beta strand</keyword>
<feature type="chain" id="PRO_5016459807" evidence="9">
    <location>
        <begin position="30"/>
        <end position="512"/>
    </location>
</feature>
<proteinExistence type="inferred from homology"/>
<dbReference type="GO" id="GO:0015288">
    <property type="term" value="F:porin activity"/>
    <property type="evidence" value="ECO:0007669"/>
    <property type="project" value="TreeGrafter"/>
</dbReference>
<sequence>MRSLQKSIRLSVALALGGITAVLPQHALAIDVDTAVQQAVLNNPEVLAKLHQFRGAGQDVNVGRAGYMPTVDLSYESNRQRYDYPSNAGVANQNYTTRGWTLSLNQNLFQGLQTYNTVKQLGYDQQVRYFDLLDTSESIALQTIQAYQDVLRYRQLVNSAQENYAIHKGIYEQIEQKVQAGVGRRVDLEQAAGRLALAETNLLTDTSNLHDVSARYARLTGSEPPAQLNELPVLTEALPRNNDLIKDAVLHNPAYLGALANIRSAAAEVNVRRGAFSPTLDLQASKAPTDSYDGYNGRTNISSTAIIFNINLFRGGADRARLGSAAEKLNTTRDLRDKVCRDMRQTLSIANNNILKLKVQMNSLRQHELSTEKARDAYRKQFDIGQRTLLDVLDSENELFDAQRAYINAQSDYKVAEATVLGNSGRLLETLRLKPVESFQTDSSLSDEEQNACSTAYTAPTLIDVQSIQARHYDAATVEPVAAPAPAVAAAAPAAPQPKKTKKKKIDASMAK</sequence>
<comment type="similarity">
    <text evidence="2">Belongs to the outer membrane factor (OMF) (TC 1.B.17) family.</text>
</comment>
<reference evidence="10 11" key="1">
    <citation type="submission" date="2018-05" db="EMBL/GenBank/DDBJ databases">
        <title>Genomic Encyclopedia of Type Strains, Phase IV (KMG-IV): sequencing the most valuable type-strain genomes for metagenomic binning, comparative biology and taxonomic classification.</title>
        <authorList>
            <person name="Goeker M."/>
        </authorList>
    </citation>
    <scope>NUCLEOTIDE SEQUENCE [LARGE SCALE GENOMIC DNA]</scope>
    <source>
        <strain evidence="10 11">DSM 25134</strain>
    </source>
</reference>